<evidence type="ECO:0000313" key="1">
    <source>
        <dbReference type="EMBL" id="EPB66567.1"/>
    </source>
</evidence>
<evidence type="ECO:0000313" key="2">
    <source>
        <dbReference type="Proteomes" id="UP000054495"/>
    </source>
</evidence>
<dbReference type="AlphaFoldDB" id="A0A0D6LFX6"/>
<reference evidence="1 2" key="1">
    <citation type="submission" date="2013-05" db="EMBL/GenBank/DDBJ databases">
        <title>Draft genome of the parasitic nematode Anyclostoma ceylanicum.</title>
        <authorList>
            <person name="Mitreva M."/>
        </authorList>
    </citation>
    <scope>NUCLEOTIDE SEQUENCE [LARGE SCALE GENOMIC DNA]</scope>
</reference>
<accession>A0A0D6LFX6</accession>
<sequence>MRIDRIRVSNVDGFHLRHSAKKAEGSRTTNRRLSHETRELIRQLGAARAAGNYQLAKRCREAIREDLKEMRAAVLAEAAEVGRSIRNTRRDFAIRKTKMTALRHPNGTITPSRRVREKVIYDFYSELFDSHVHLPPCHLREDGYVIPRFSLPKSDMPSSR</sequence>
<name>A0A0D6LFX6_9BILA</name>
<organism evidence="1 2">
    <name type="scientific">Ancylostoma ceylanicum</name>
    <dbReference type="NCBI Taxonomy" id="53326"/>
    <lineage>
        <taxon>Eukaryota</taxon>
        <taxon>Metazoa</taxon>
        <taxon>Ecdysozoa</taxon>
        <taxon>Nematoda</taxon>
        <taxon>Chromadorea</taxon>
        <taxon>Rhabditida</taxon>
        <taxon>Rhabditina</taxon>
        <taxon>Rhabditomorpha</taxon>
        <taxon>Strongyloidea</taxon>
        <taxon>Ancylostomatidae</taxon>
        <taxon>Ancylostomatinae</taxon>
        <taxon>Ancylostoma</taxon>
    </lineage>
</organism>
<dbReference type="Proteomes" id="UP000054495">
    <property type="component" value="Unassembled WGS sequence"/>
</dbReference>
<dbReference type="EMBL" id="KE126051">
    <property type="protein sequence ID" value="EPB66567.1"/>
    <property type="molecule type" value="Genomic_DNA"/>
</dbReference>
<keyword evidence="2" id="KW-1185">Reference proteome</keyword>
<protein>
    <submittedName>
        <fullName evidence="1">Toxin-antitoxin system, antitoxin component, ArsR domain protein</fullName>
    </submittedName>
</protein>
<proteinExistence type="predicted"/>
<gene>
    <name evidence="1" type="ORF">ANCCEY_14343</name>
</gene>